<dbReference type="AlphaFoldDB" id="A0A9Q3EEU0"/>
<feature type="transmembrane region" description="Helical" evidence="1">
    <location>
        <begin position="7"/>
        <end position="24"/>
    </location>
</feature>
<keyword evidence="1" id="KW-1133">Transmembrane helix</keyword>
<keyword evidence="1" id="KW-0472">Membrane</keyword>
<evidence type="ECO:0000256" key="1">
    <source>
        <dbReference type="SAM" id="Phobius"/>
    </source>
</evidence>
<proteinExistence type="predicted"/>
<sequence length="570" mass="66274">MLTPWKVILFLYFDVLLGLGYPMFGNGLFNEDEDLLHALLSSLHSPFEPTQSLETLAQPSSSFYPGENHPVYQSNNYQKAPLSYRQPYSEPFQLTSVQPFHESRPSKRLKSYPHLTPPNVGFDSFGETHVKPFSQNTGFHRQLTNPSHFNSVQISPQDGDVHQLLPETLPIVKSEICSDIKQGSKLPRHTFQTNADGGNIRHESFSANLSPASAVSFQPQSQRDYEIEGKTTTQPISETEKSLERQIAVPTQNFMLGFTHAPEVAKNVLPVQNFFFTPTLGEVLWIASLPLKSDPNRKRAYWVEQFSTNVRRLNFWVRMSRTVDEGQKIHFQLQDLGRRLWDLHTRSLIRLGNVKVNDDTHFEKEQAIFLDWLSTELKITDHATIGTQDGLRQPIDRVDWNHFVDALRVFPQKDEQKVWSVSHGNKQESENIVWVVYEQQFYATRAAIQILATYFKTNNSTKWRQLFYEDERFIRDFLKDFRLMETLNGYKTEKKRKEILKSEDTNVFPWAEEVENLIIASKSLLKRYNSVAYQPHRFNGYIKLLKPGDRRVKYMFQNDELNEPAIGFFK</sequence>
<keyword evidence="3" id="KW-1185">Reference proteome</keyword>
<dbReference type="OrthoDB" id="2496957at2759"/>
<name>A0A9Q3EEU0_9BASI</name>
<evidence type="ECO:0000313" key="3">
    <source>
        <dbReference type="Proteomes" id="UP000765509"/>
    </source>
</evidence>
<comment type="caution">
    <text evidence="2">The sequence shown here is derived from an EMBL/GenBank/DDBJ whole genome shotgun (WGS) entry which is preliminary data.</text>
</comment>
<protein>
    <submittedName>
        <fullName evidence="2">Uncharacterized protein</fullName>
    </submittedName>
</protein>
<keyword evidence="1" id="KW-0812">Transmembrane</keyword>
<organism evidence="2 3">
    <name type="scientific">Austropuccinia psidii MF-1</name>
    <dbReference type="NCBI Taxonomy" id="1389203"/>
    <lineage>
        <taxon>Eukaryota</taxon>
        <taxon>Fungi</taxon>
        <taxon>Dikarya</taxon>
        <taxon>Basidiomycota</taxon>
        <taxon>Pucciniomycotina</taxon>
        <taxon>Pucciniomycetes</taxon>
        <taxon>Pucciniales</taxon>
        <taxon>Sphaerophragmiaceae</taxon>
        <taxon>Austropuccinia</taxon>
    </lineage>
</organism>
<dbReference type="Proteomes" id="UP000765509">
    <property type="component" value="Unassembled WGS sequence"/>
</dbReference>
<evidence type="ECO:0000313" key="2">
    <source>
        <dbReference type="EMBL" id="MBW0521520.1"/>
    </source>
</evidence>
<dbReference type="EMBL" id="AVOT02028888">
    <property type="protein sequence ID" value="MBW0521520.1"/>
    <property type="molecule type" value="Genomic_DNA"/>
</dbReference>
<reference evidence="2" key="1">
    <citation type="submission" date="2021-03" db="EMBL/GenBank/DDBJ databases">
        <title>Draft genome sequence of rust myrtle Austropuccinia psidii MF-1, a brazilian biotype.</title>
        <authorList>
            <person name="Quecine M.C."/>
            <person name="Pachon D.M.R."/>
            <person name="Bonatelli M.L."/>
            <person name="Correr F.H."/>
            <person name="Franceschini L.M."/>
            <person name="Leite T.F."/>
            <person name="Margarido G.R.A."/>
            <person name="Almeida C.A."/>
            <person name="Ferrarezi J.A."/>
            <person name="Labate C.A."/>
        </authorList>
    </citation>
    <scope>NUCLEOTIDE SEQUENCE</scope>
    <source>
        <strain evidence="2">MF-1</strain>
    </source>
</reference>
<gene>
    <name evidence="2" type="ORF">O181_061235</name>
</gene>
<accession>A0A9Q3EEU0</accession>